<dbReference type="HOGENOM" id="CLU_1713207_0_0_1"/>
<dbReference type="InterPro" id="IPR032710">
    <property type="entry name" value="NTF2-like_dom_sf"/>
</dbReference>
<accession>N1PN76</accession>
<reference evidence="1 2" key="2">
    <citation type="journal article" date="2012" name="PLoS Pathog.">
        <title>Diverse lifestyles and strategies of plant pathogenesis encoded in the genomes of eighteen Dothideomycetes fungi.</title>
        <authorList>
            <person name="Ohm R.A."/>
            <person name="Feau N."/>
            <person name="Henrissat B."/>
            <person name="Schoch C.L."/>
            <person name="Horwitz B.A."/>
            <person name="Barry K.W."/>
            <person name="Condon B.J."/>
            <person name="Copeland A.C."/>
            <person name="Dhillon B."/>
            <person name="Glaser F."/>
            <person name="Hesse C.N."/>
            <person name="Kosti I."/>
            <person name="LaButti K."/>
            <person name="Lindquist E.A."/>
            <person name="Lucas S."/>
            <person name="Salamov A.A."/>
            <person name="Bradshaw R.E."/>
            <person name="Ciuffetti L."/>
            <person name="Hamelin R.C."/>
            <person name="Kema G.H.J."/>
            <person name="Lawrence C."/>
            <person name="Scott J.A."/>
            <person name="Spatafora J.W."/>
            <person name="Turgeon B.G."/>
            <person name="de Wit P.J.G.M."/>
            <person name="Zhong S."/>
            <person name="Goodwin S.B."/>
            <person name="Grigoriev I.V."/>
        </authorList>
    </citation>
    <scope>NUCLEOTIDE SEQUENCE [LARGE SCALE GENOMIC DNA]</scope>
    <source>
        <strain evidence="2">NZE10 / CBS 128990</strain>
    </source>
</reference>
<keyword evidence="2" id="KW-1185">Reference proteome</keyword>
<dbReference type="Proteomes" id="UP000016933">
    <property type="component" value="Unassembled WGS sequence"/>
</dbReference>
<protein>
    <recommendedName>
        <fullName evidence="3">SnoaL-like domain-containing protein</fullName>
    </recommendedName>
</protein>
<dbReference type="OrthoDB" id="1043111at2759"/>
<evidence type="ECO:0000313" key="2">
    <source>
        <dbReference type="Proteomes" id="UP000016933"/>
    </source>
</evidence>
<name>N1PN76_DOTSN</name>
<gene>
    <name evidence="1" type="ORF">DOTSEDRAFT_71623</name>
</gene>
<evidence type="ECO:0000313" key="1">
    <source>
        <dbReference type="EMBL" id="EME43874.1"/>
    </source>
</evidence>
<dbReference type="SUPFAM" id="SSF54427">
    <property type="entry name" value="NTF2-like"/>
    <property type="match status" value="1"/>
</dbReference>
<evidence type="ECO:0008006" key="3">
    <source>
        <dbReference type="Google" id="ProtNLM"/>
    </source>
</evidence>
<dbReference type="AlphaFoldDB" id="N1PN76"/>
<sequence>MMDTMWSGTTTSATDSTPLLRSTKEVKEHLQSTVEYLRQCANDRTLTQARDSFDPDFIAVVAPPHKLTLDEYINHLELVAHFKPNVYIKCDGMSTVIDAQKGSARVFMDFEISGVYEGVVRSSVGVFKFRYGEDGKWRLVHYEATDGVSGMGT</sequence>
<reference evidence="2" key="1">
    <citation type="journal article" date="2012" name="PLoS Genet.">
        <title>The genomes of the fungal plant pathogens Cladosporium fulvum and Dothistroma septosporum reveal adaptation to different hosts and lifestyles but also signatures of common ancestry.</title>
        <authorList>
            <person name="de Wit P.J.G.M."/>
            <person name="van der Burgt A."/>
            <person name="Oekmen B."/>
            <person name="Stergiopoulos I."/>
            <person name="Abd-Elsalam K.A."/>
            <person name="Aerts A.L."/>
            <person name="Bahkali A.H."/>
            <person name="Beenen H.G."/>
            <person name="Chettri P."/>
            <person name="Cox M.P."/>
            <person name="Datema E."/>
            <person name="de Vries R.P."/>
            <person name="Dhillon B."/>
            <person name="Ganley A.R."/>
            <person name="Griffiths S.A."/>
            <person name="Guo Y."/>
            <person name="Hamelin R.C."/>
            <person name="Henrissat B."/>
            <person name="Kabir M.S."/>
            <person name="Jashni M.K."/>
            <person name="Kema G."/>
            <person name="Klaubauf S."/>
            <person name="Lapidus A."/>
            <person name="Levasseur A."/>
            <person name="Lindquist E."/>
            <person name="Mehrabi R."/>
            <person name="Ohm R.A."/>
            <person name="Owen T.J."/>
            <person name="Salamov A."/>
            <person name="Schwelm A."/>
            <person name="Schijlen E."/>
            <person name="Sun H."/>
            <person name="van den Burg H.A."/>
            <person name="van Ham R.C.H.J."/>
            <person name="Zhang S."/>
            <person name="Goodwin S.B."/>
            <person name="Grigoriev I.V."/>
            <person name="Collemare J."/>
            <person name="Bradshaw R.E."/>
        </authorList>
    </citation>
    <scope>NUCLEOTIDE SEQUENCE [LARGE SCALE GENOMIC DNA]</scope>
    <source>
        <strain evidence="2">NZE10 / CBS 128990</strain>
    </source>
</reference>
<proteinExistence type="predicted"/>
<organism evidence="1 2">
    <name type="scientific">Dothistroma septosporum (strain NZE10 / CBS 128990)</name>
    <name type="common">Red band needle blight fungus</name>
    <name type="synonym">Mycosphaerella pini</name>
    <dbReference type="NCBI Taxonomy" id="675120"/>
    <lineage>
        <taxon>Eukaryota</taxon>
        <taxon>Fungi</taxon>
        <taxon>Dikarya</taxon>
        <taxon>Ascomycota</taxon>
        <taxon>Pezizomycotina</taxon>
        <taxon>Dothideomycetes</taxon>
        <taxon>Dothideomycetidae</taxon>
        <taxon>Mycosphaerellales</taxon>
        <taxon>Mycosphaerellaceae</taxon>
        <taxon>Dothistroma</taxon>
    </lineage>
</organism>
<dbReference type="EMBL" id="KB446539">
    <property type="protein sequence ID" value="EME43874.1"/>
    <property type="molecule type" value="Genomic_DNA"/>
</dbReference>